<gene>
    <name evidence="21" type="ORF">TheveDRAFT_0737</name>
</gene>
<dbReference type="InterPro" id="IPR050396">
    <property type="entry name" value="Glycosyltr_51/Transpeptidase"/>
</dbReference>
<evidence type="ECO:0000256" key="13">
    <source>
        <dbReference type="ARBA" id="ARBA00023136"/>
    </source>
</evidence>
<evidence type="ECO:0000256" key="3">
    <source>
        <dbReference type="ARBA" id="ARBA00007739"/>
    </source>
</evidence>
<evidence type="ECO:0000256" key="5">
    <source>
        <dbReference type="ARBA" id="ARBA00022670"/>
    </source>
</evidence>
<evidence type="ECO:0000259" key="20">
    <source>
        <dbReference type="Pfam" id="PF00912"/>
    </source>
</evidence>
<evidence type="ECO:0000313" key="21">
    <source>
        <dbReference type="EMBL" id="EHM09893.1"/>
    </source>
</evidence>
<keyword evidence="8" id="KW-0812">Transmembrane</keyword>
<dbReference type="PANTHER" id="PTHR32282">
    <property type="entry name" value="BINDING PROTEIN TRANSPEPTIDASE, PUTATIVE-RELATED"/>
    <property type="match status" value="1"/>
</dbReference>
<evidence type="ECO:0000256" key="14">
    <source>
        <dbReference type="ARBA" id="ARBA00023268"/>
    </source>
</evidence>
<dbReference type="InterPro" id="IPR023346">
    <property type="entry name" value="Lysozyme-like_dom_sf"/>
</dbReference>
<evidence type="ECO:0000256" key="17">
    <source>
        <dbReference type="ARBA" id="ARBA00049902"/>
    </source>
</evidence>
<dbReference type="InterPro" id="IPR001460">
    <property type="entry name" value="PCN-bd_Tpept"/>
</dbReference>
<dbReference type="HOGENOM" id="CLU_006354_1_2_0"/>
<keyword evidence="12" id="KW-1133">Transmembrane helix</keyword>
<dbReference type="SUPFAM" id="SSF56601">
    <property type="entry name" value="beta-lactamase/transpeptidase-like"/>
    <property type="match status" value="1"/>
</dbReference>
<evidence type="ECO:0000259" key="19">
    <source>
        <dbReference type="Pfam" id="PF00905"/>
    </source>
</evidence>
<dbReference type="GO" id="GO:0008360">
    <property type="term" value="P:regulation of cell shape"/>
    <property type="evidence" value="ECO:0007669"/>
    <property type="project" value="UniProtKB-KW"/>
</dbReference>
<sequence length="754" mass="81615">MKISLTAKRQGGVVKFLLSTLLLLALLGAAAASVGLTFFLREVSSQLPTTEEILSKQPSQASTILDRNGRVIAKLYEEDRTIVPLDRVSPWFIKAVLAAEDSEFYEHQGLSLSGIVRAVLVDLLHKKARQGGSTITQQLARNMFLSHEKKLSRKIKEAVLSLRLERVYTKDQILEMYVNTIYMGHGTYGIGSAAQVYFGKSPSDLTLSEASALAGLIAAPEYYSPLKNPSASKVRQRYVLNRMLELGWITAEQHKAAESTPLRLIGRRSPAKFQQEAPYFVSYILFKNLLPTYGTGTIYRGGLTIQTTLDLDIQRLAEKAFAHLKTEGALVALNPDTGEILAMVGGHNFDKSKFNRAVQAFRQPGSAFKPIVYATAMEAGYRPVDHLLDAPLSFPNGWAPKNYDGGYDGEVSIIDALTRSLNTPAVRLAQVVGIKAIKDTARAMGITSPYLPDDLSIALGSTSVTPLEMASAFSCFANGGYRITPFAIKEIRTPSGEVLEKNGPQLERAISPESALEMRTLLEQVVLWGTGKSASVAGYQVFGKTGTTNDWGDAWFVGGVPGLVAVVYAGNDNHKSLGPKATGGKIAAPIWREFVQGVVKVRKLPQRFQIPSDVNVEFIKLCRKTGFLATPSCPSSYLAVKSGQAPTALCPMHGASLSAANADPNAPQLLLSPMDDDYTVSKYSMRYGGSSPAASNPSNSTPNPVAVPTKTQKPQGTAAPAPNPSFNPYKADPSPSSEVEKKYENLLKKYNISD</sequence>
<proteinExistence type="inferred from homology"/>
<keyword evidence="7" id="KW-0808">Transferase</keyword>
<evidence type="ECO:0000256" key="1">
    <source>
        <dbReference type="ARBA" id="ARBA00004370"/>
    </source>
</evidence>
<keyword evidence="9" id="KW-0378">Hydrolase</keyword>
<evidence type="ECO:0000256" key="16">
    <source>
        <dbReference type="ARBA" id="ARBA00034000"/>
    </source>
</evidence>
<comment type="catalytic activity">
    <reaction evidence="17">
        <text>[GlcNAc-(1-&gt;4)-Mur2Ac(oyl-L-Ala-gamma-D-Glu-L-Lys-D-Ala-D-Ala)](n)-di-trans,octa-cis-undecaprenyl diphosphate + beta-D-GlcNAc-(1-&gt;4)-Mur2Ac(oyl-L-Ala-gamma-D-Glu-L-Lys-D-Ala-D-Ala)-di-trans,octa-cis-undecaprenyl diphosphate = [GlcNAc-(1-&gt;4)-Mur2Ac(oyl-L-Ala-gamma-D-Glu-L-Lys-D-Ala-D-Ala)](n+1)-di-trans,octa-cis-undecaprenyl diphosphate + di-trans,octa-cis-undecaprenyl diphosphate + H(+)</text>
        <dbReference type="Rhea" id="RHEA:23708"/>
        <dbReference type="Rhea" id="RHEA-COMP:9602"/>
        <dbReference type="Rhea" id="RHEA-COMP:9603"/>
        <dbReference type="ChEBI" id="CHEBI:15378"/>
        <dbReference type="ChEBI" id="CHEBI:58405"/>
        <dbReference type="ChEBI" id="CHEBI:60033"/>
        <dbReference type="ChEBI" id="CHEBI:78435"/>
        <dbReference type="EC" id="2.4.99.28"/>
    </reaction>
</comment>
<evidence type="ECO:0000256" key="4">
    <source>
        <dbReference type="ARBA" id="ARBA00022645"/>
    </source>
</evidence>
<reference evidence="21 22" key="1">
    <citation type="submission" date="2011-10" db="EMBL/GenBank/DDBJ databases">
        <title>The Noncontiguous Finished genome of Thermanaerovibrio velox DSM 12556.</title>
        <authorList>
            <consortium name="US DOE Joint Genome Institute (JGI-PGF)"/>
            <person name="Lucas S."/>
            <person name="Copeland A."/>
            <person name="Lapidus A."/>
            <person name="Glavina del Rio T."/>
            <person name="Dalin E."/>
            <person name="Tice H."/>
            <person name="Bruce D."/>
            <person name="Goodwin L."/>
            <person name="Pitluck S."/>
            <person name="Peters L."/>
            <person name="Mikhailova N."/>
            <person name="Teshima H."/>
            <person name="Kyrpides N."/>
            <person name="Mavromatis K."/>
            <person name="Ivanova N."/>
            <person name="Markowitz V."/>
            <person name="Cheng J.-F."/>
            <person name="Hugenholtz P."/>
            <person name="Woyke T."/>
            <person name="Wu D."/>
            <person name="Spring S."/>
            <person name="Brambilla E.-M."/>
            <person name="Klenk H.-P."/>
            <person name="Eisen J.A."/>
        </authorList>
    </citation>
    <scope>NUCLEOTIDE SEQUENCE [LARGE SCALE GENOMIC DNA]</scope>
    <source>
        <strain evidence="21 22">DSM 12556</strain>
    </source>
</reference>
<dbReference type="GO" id="GO:0008658">
    <property type="term" value="F:penicillin binding"/>
    <property type="evidence" value="ECO:0007669"/>
    <property type="project" value="InterPro"/>
</dbReference>
<evidence type="ECO:0000256" key="8">
    <source>
        <dbReference type="ARBA" id="ARBA00022692"/>
    </source>
</evidence>
<dbReference type="InterPro" id="IPR036950">
    <property type="entry name" value="PBP_transglycosylase"/>
</dbReference>
<feature type="domain" description="Penicillin-binding protein transpeptidase" evidence="19">
    <location>
        <begin position="328"/>
        <end position="595"/>
    </location>
</feature>
<dbReference type="GO" id="GO:0009002">
    <property type="term" value="F:serine-type D-Ala-D-Ala carboxypeptidase activity"/>
    <property type="evidence" value="ECO:0007669"/>
    <property type="project" value="UniProtKB-EC"/>
</dbReference>
<dbReference type="AlphaFoldDB" id="H0URD7"/>
<evidence type="ECO:0000256" key="11">
    <source>
        <dbReference type="ARBA" id="ARBA00022984"/>
    </source>
</evidence>
<organism evidence="21 22">
    <name type="scientific">Thermanaerovibrio velox DSM 12556</name>
    <dbReference type="NCBI Taxonomy" id="926567"/>
    <lineage>
        <taxon>Bacteria</taxon>
        <taxon>Thermotogati</taxon>
        <taxon>Synergistota</taxon>
        <taxon>Synergistia</taxon>
        <taxon>Synergistales</taxon>
        <taxon>Synergistaceae</taxon>
        <taxon>Thermanaerovibrio</taxon>
    </lineage>
</organism>
<keyword evidence="15" id="KW-0961">Cell wall biogenesis/degradation</keyword>
<dbReference type="InterPro" id="IPR001264">
    <property type="entry name" value="Glyco_trans_51"/>
</dbReference>
<evidence type="ECO:0000256" key="10">
    <source>
        <dbReference type="ARBA" id="ARBA00022960"/>
    </source>
</evidence>
<keyword evidence="22" id="KW-1185">Reference proteome</keyword>
<keyword evidence="4" id="KW-0121">Carboxypeptidase</keyword>
<comment type="subcellular location">
    <subcellularLocation>
        <location evidence="1">Membrane</location>
    </subcellularLocation>
</comment>
<comment type="catalytic activity">
    <reaction evidence="16">
        <text>Preferential cleavage: (Ac)2-L-Lys-D-Ala-|-D-Ala. Also transpeptidation of peptidyl-alanyl moieties that are N-acyl substituents of D-alanine.</text>
        <dbReference type="EC" id="3.4.16.4"/>
    </reaction>
</comment>
<dbReference type="GO" id="GO:0009252">
    <property type="term" value="P:peptidoglycan biosynthetic process"/>
    <property type="evidence" value="ECO:0007669"/>
    <property type="project" value="UniProtKB-KW"/>
</dbReference>
<dbReference type="Pfam" id="PF00905">
    <property type="entry name" value="Transpeptidase"/>
    <property type="match status" value="1"/>
</dbReference>
<evidence type="ECO:0000256" key="6">
    <source>
        <dbReference type="ARBA" id="ARBA00022676"/>
    </source>
</evidence>
<dbReference type="GO" id="GO:0008955">
    <property type="term" value="F:peptidoglycan glycosyltransferase activity"/>
    <property type="evidence" value="ECO:0007669"/>
    <property type="project" value="UniProtKB-EC"/>
</dbReference>
<keyword evidence="11" id="KW-0573">Peptidoglycan synthesis</keyword>
<keyword evidence="6" id="KW-0328">Glycosyltransferase</keyword>
<keyword evidence="13" id="KW-0472">Membrane</keyword>
<feature type="domain" description="Glycosyl transferase family 51" evidence="20">
    <location>
        <begin position="69"/>
        <end position="243"/>
    </location>
</feature>
<evidence type="ECO:0000313" key="22">
    <source>
        <dbReference type="Proteomes" id="UP000005730"/>
    </source>
</evidence>
<evidence type="ECO:0000256" key="9">
    <source>
        <dbReference type="ARBA" id="ARBA00022801"/>
    </source>
</evidence>
<dbReference type="EMBL" id="CM001377">
    <property type="protein sequence ID" value="EHM09893.1"/>
    <property type="molecule type" value="Genomic_DNA"/>
</dbReference>
<dbReference type="NCBIfam" id="TIGR02074">
    <property type="entry name" value="PBP_1a_fam"/>
    <property type="match status" value="1"/>
</dbReference>
<dbReference type="InterPro" id="IPR012338">
    <property type="entry name" value="Beta-lactam/transpept-like"/>
</dbReference>
<protein>
    <submittedName>
        <fullName evidence="21">Penicillin-binding protein, 1A family</fullName>
    </submittedName>
</protein>
<evidence type="ECO:0000256" key="2">
    <source>
        <dbReference type="ARBA" id="ARBA00007090"/>
    </source>
</evidence>
<accession>H0URD7</accession>
<dbReference type="PANTHER" id="PTHR32282:SF27">
    <property type="entry name" value="PENICILLIN-BINDING PROTEIN 1A"/>
    <property type="match status" value="1"/>
</dbReference>
<keyword evidence="10" id="KW-0133">Cell shape</keyword>
<dbReference type="GO" id="GO:0030288">
    <property type="term" value="C:outer membrane-bounded periplasmic space"/>
    <property type="evidence" value="ECO:0007669"/>
    <property type="project" value="TreeGrafter"/>
</dbReference>
<dbReference type="Gene3D" id="1.10.3810.10">
    <property type="entry name" value="Biosynthetic peptidoglycan transglycosylase-like"/>
    <property type="match status" value="1"/>
</dbReference>
<dbReference type="GO" id="GO:0006508">
    <property type="term" value="P:proteolysis"/>
    <property type="evidence" value="ECO:0007669"/>
    <property type="project" value="UniProtKB-KW"/>
</dbReference>
<comment type="similarity">
    <text evidence="3">In the N-terminal section; belongs to the glycosyltransferase 51 family.</text>
</comment>
<dbReference type="eggNOG" id="COG0744">
    <property type="taxonomic scope" value="Bacteria"/>
</dbReference>
<evidence type="ECO:0000256" key="7">
    <source>
        <dbReference type="ARBA" id="ARBA00022679"/>
    </source>
</evidence>
<keyword evidence="5" id="KW-0645">Protease</keyword>
<dbReference type="STRING" id="926567.TheveDRAFT_0737"/>
<dbReference type="Gene3D" id="3.40.710.10">
    <property type="entry name" value="DD-peptidase/beta-lactamase superfamily"/>
    <property type="match status" value="1"/>
</dbReference>
<evidence type="ECO:0000256" key="18">
    <source>
        <dbReference type="SAM" id="MobiDB-lite"/>
    </source>
</evidence>
<dbReference type="FunFam" id="1.10.3810.10:FF:000001">
    <property type="entry name" value="Penicillin-binding protein 1A"/>
    <property type="match status" value="1"/>
</dbReference>
<evidence type="ECO:0000256" key="12">
    <source>
        <dbReference type="ARBA" id="ARBA00022989"/>
    </source>
</evidence>
<evidence type="ECO:0000256" key="15">
    <source>
        <dbReference type="ARBA" id="ARBA00023316"/>
    </source>
</evidence>
<name>H0URD7_9BACT</name>
<keyword evidence="14" id="KW-0511">Multifunctional enzyme</keyword>
<feature type="region of interest" description="Disordered" evidence="18">
    <location>
        <begin position="689"/>
        <end position="741"/>
    </location>
</feature>
<dbReference type="Proteomes" id="UP000005730">
    <property type="component" value="Chromosome"/>
</dbReference>
<comment type="similarity">
    <text evidence="2">In the C-terminal section; belongs to the transpeptidase family.</text>
</comment>
<feature type="compositionally biased region" description="Low complexity" evidence="18">
    <location>
        <begin position="690"/>
        <end position="708"/>
    </location>
</feature>
<dbReference type="Pfam" id="PF00912">
    <property type="entry name" value="Transgly"/>
    <property type="match status" value="1"/>
</dbReference>
<dbReference type="SUPFAM" id="SSF53955">
    <property type="entry name" value="Lysozyme-like"/>
    <property type="match status" value="1"/>
</dbReference>
<dbReference type="GO" id="GO:0071555">
    <property type="term" value="P:cell wall organization"/>
    <property type="evidence" value="ECO:0007669"/>
    <property type="project" value="UniProtKB-KW"/>
</dbReference>
<dbReference type="GO" id="GO:0016020">
    <property type="term" value="C:membrane"/>
    <property type="evidence" value="ECO:0007669"/>
    <property type="project" value="UniProtKB-SubCell"/>
</dbReference>